<accession>A0AAW0CBZ5</accession>
<organism evidence="1 2">
    <name type="scientific">Paramarasmius palmivorus</name>
    <dbReference type="NCBI Taxonomy" id="297713"/>
    <lineage>
        <taxon>Eukaryota</taxon>
        <taxon>Fungi</taxon>
        <taxon>Dikarya</taxon>
        <taxon>Basidiomycota</taxon>
        <taxon>Agaricomycotina</taxon>
        <taxon>Agaricomycetes</taxon>
        <taxon>Agaricomycetidae</taxon>
        <taxon>Agaricales</taxon>
        <taxon>Marasmiineae</taxon>
        <taxon>Marasmiaceae</taxon>
        <taxon>Paramarasmius</taxon>
    </lineage>
</organism>
<gene>
    <name evidence="1" type="ORF">VNI00_011495</name>
</gene>
<evidence type="ECO:0008006" key="3">
    <source>
        <dbReference type="Google" id="ProtNLM"/>
    </source>
</evidence>
<name>A0AAW0CBZ5_9AGAR</name>
<dbReference type="SUPFAM" id="SSF56112">
    <property type="entry name" value="Protein kinase-like (PK-like)"/>
    <property type="match status" value="1"/>
</dbReference>
<keyword evidence="2" id="KW-1185">Reference proteome</keyword>
<sequence length="185" mass="21471">MTLHGFLKHPFSGLREGAVILRVINGERPLRPEDGWCPGNVWNMVQRCWSQDPKRRPDALELEQYLYGLVSLNPYLDSSSFYSAGDTEQVERMLIPIDEAEQQLWEKENAYMTRMRQMEEDYILAVHYVRGNEKMMRRIRDELNEQKSLNTQLASDLETARTSASTQSLPQLDRLVIAPIPGFEP</sequence>
<evidence type="ECO:0000313" key="1">
    <source>
        <dbReference type="EMBL" id="KAK7036562.1"/>
    </source>
</evidence>
<dbReference type="InterPro" id="IPR011009">
    <property type="entry name" value="Kinase-like_dom_sf"/>
</dbReference>
<evidence type="ECO:0000313" key="2">
    <source>
        <dbReference type="Proteomes" id="UP001383192"/>
    </source>
</evidence>
<comment type="caution">
    <text evidence="1">The sequence shown here is derived from an EMBL/GenBank/DDBJ whole genome shotgun (WGS) entry which is preliminary data.</text>
</comment>
<dbReference type="AlphaFoldDB" id="A0AAW0CBZ5"/>
<dbReference type="Proteomes" id="UP001383192">
    <property type="component" value="Unassembled WGS sequence"/>
</dbReference>
<protein>
    <recommendedName>
        <fullName evidence="3">Serine-threonine/tyrosine-protein kinase catalytic domain-containing protein</fullName>
    </recommendedName>
</protein>
<dbReference type="Gene3D" id="1.10.510.10">
    <property type="entry name" value="Transferase(Phosphotransferase) domain 1"/>
    <property type="match status" value="1"/>
</dbReference>
<reference evidence="1 2" key="1">
    <citation type="submission" date="2024-01" db="EMBL/GenBank/DDBJ databases">
        <title>A draft genome for a cacao thread blight-causing isolate of Paramarasmius palmivorus.</title>
        <authorList>
            <person name="Baruah I.K."/>
            <person name="Bukari Y."/>
            <person name="Amoako-Attah I."/>
            <person name="Meinhardt L.W."/>
            <person name="Bailey B.A."/>
            <person name="Cohen S.P."/>
        </authorList>
    </citation>
    <scope>NUCLEOTIDE SEQUENCE [LARGE SCALE GENOMIC DNA]</scope>
    <source>
        <strain evidence="1 2">GH-12</strain>
    </source>
</reference>
<dbReference type="EMBL" id="JAYKXP010000050">
    <property type="protein sequence ID" value="KAK7036562.1"/>
    <property type="molecule type" value="Genomic_DNA"/>
</dbReference>
<proteinExistence type="predicted"/>